<dbReference type="EMBL" id="JGYP01000002">
    <property type="protein sequence ID" value="KFI45647.1"/>
    <property type="molecule type" value="Genomic_DNA"/>
</dbReference>
<evidence type="ECO:0000313" key="4">
    <source>
        <dbReference type="Proteomes" id="UP000029096"/>
    </source>
</evidence>
<dbReference type="GO" id="GO:0004252">
    <property type="term" value="F:serine-type endopeptidase activity"/>
    <property type="evidence" value="ECO:0007669"/>
    <property type="project" value="InterPro"/>
</dbReference>
<keyword evidence="1" id="KW-1133">Transmembrane helix</keyword>
<dbReference type="Proteomes" id="UP000029096">
    <property type="component" value="Unassembled WGS sequence"/>
</dbReference>
<dbReference type="GO" id="GO:0005524">
    <property type="term" value="F:ATP binding"/>
    <property type="evidence" value="ECO:0007669"/>
    <property type="project" value="InterPro"/>
</dbReference>
<feature type="domain" description="Lon proteolytic" evidence="2">
    <location>
        <begin position="117"/>
        <end position="272"/>
    </location>
</feature>
<dbReference type="InterPro" id="IPR014721">
    <property type="entry name" value="Ribsml_uS5_D2-typ_fold_subgr"/>
</dbReference>
<dbReference type="SUPFAM" id="SSF54211">
    <property type="entry name" value="Ribosomal protein S5 domain 2-like"/>
    <property type="match status" value="1"/>
</dbReference>
<feature type="transmembrane region" description="Helical" evidence="1">
    <location>
        <begin position="45"/>
        <end position="69"/>
    </location>
</feature>
<keyword evidence="3" id="KW-0378">Hydrolase</keyword>
<dbReference type="eggNOG" id="COG3480">
    <property type="taxonomic scope" value="Bacteria"/>
</dbReference>
<accession>A0A086ZGJ7</accession>
<evidence type="ECO:0000259" key="2">
    <source>
        <dbReference type="Pfam" id="PF05362"/>
    </source>
</evidence>
<dbReference type="Gene3D" id="3.30.230.10">
    <property type="match status" value="1"/>
</dbReference>
<dbReference type="GO" id="GO:0030163">
    <property type="term" value="P:protein catabolic process"/>
    <property type="evidence" value="ECO:0007669"/>
    <property type="project" value="InterPro"/>
</dbReference>
<dbReference type="PANTHER" id="PTHR10046">
    <property type="entry name" value="ATP DEPENDENT LON PROTEASE FAMILY MEMBER"/>
    <property type="match status" value="1"/>
</dbReference>
<reference evidence="3 4" key="1">
    <citation type="submission" date="2014-03" db="EMBL/GenBank/DDBJ databases">
        <title>Genomics of Bifidobacteria.</title>
        <authorList>
            <person name="Ventura M."/>
            <person name="Milani C."/>
            <person name="Lugli G.A."/>
        </authorList>
    </citation>
    <scope>NUCLEOTIDE SEQUENCE [LARGE SCALE GENOMIC DNA]</scope>
    <source>
        <strain evidence="3 4">DSM 22767</strain>
    </source>
</reference>
<keyword evidence="4" id="KW-1185">Reference proteome</keyword>
<keyword evidence="3" id="KW-0645">Protease</keyword>
<dbReference type="InterPro" id="IPR008269">
    <property type="entry name" value="Lon_proteolytic"/>
</dbReference>
<dbReference type="Pfam" id="PF05362">
    <property type="entry name" value="Lon_C"/>
    <property type="match status" value="1"/>
</dbReference>
<dbReference type="STRING" id="1437606.BBOH_0939"/>
<keyword evidence="1" id="KW-0812">Transmembrane</keyword>
<dbReference type="InterPro" id="IPR020568">
    <property type="entry name" value="Ribosomal_Su5_D2-typ_SF"/>
</dbReference>
<keyword evidence="1" id="KW-0472">Membrane</keyword>
<sequence length="307" mass="32185">MVAGQVSEDGGFGIAAEDGSSFVKTTAVRRLWSSRSMCYWRGHGLRYFVGLICMALCAAVLVLPTPYVIESPGPTQDVLAKASGKSVISITGTKTYATKGKLLLTTVNARGVPGYPAIGAETVFAVFDPQQDLLPTEAVFPPGQTSEEYGRGTIKQMKGSQDSASAAAIAYANRLGLRTHNVRIAMHVDDIGGPSAGMMYALGTLNKLTVQDETGGRTIAGTGTIDKQGKVGRIGGIKLKMIAAKRDGASWFLAPASNCDEVAGHVPQGLRDVQVSTLEEAYKALVLIGKGQGANLPHCVVSEARAQ</sequence>
<dbReference type="GO" id="GO:0006508">
    <property type="term" value="P:proteolysis"/>
    <property type="evidence" value="ECO:0007669"/>
    <property type="project" value="UniProtKB-KW"/>
</dbReference>
<comment type="caution">
    <text evidence="3">The sequence shown here is derived from an EMBL/GenBank/DDBJ whole genome shotgun (WGS) entry which is preliminary data.</text>
</comment>
<evidence type="ECO:0000256" key="1">
    <source>
        <dbReference type="SAM" id="Phobius"/>
    </source>
</evidence>
<organism evidence="3 4">
    <name type="scientific">Bifidobacterium bohemicum DSM 22767</name>
    <dbReference type="NCBI Taxonomy" id="1437606"/>
    <lineage>
        <taxon>Bacteria</taxon>
        <taxon>Bacillati</taxon>
        <taxon>Actinomycetota</taxon>
        <taxon>Actinomycetes</taxon>
        <taxon>Bifidobacteriales</taxon>
        <taxon>Bifidobacteriaceae</taxon>
        <taxon>Bifidobacterium</taxon>
    </lineage>
</organism>
<dbReference type="AlphaFoldDB" id="A0A086ZGJ7"/>
<dbReference type="InterPro" id="IPR027065">
    <property type="entry name" value="Lon_Prtase"/>
</dbReference>
<proteinExistence type="predicted"/>
<evidence type="ECO:0000313" key="3">
    <source>
        <dbReference type="EMBL" id="KFI45647.1"/>
    </source>
</evidence>
<name>A0A086ZGJ7_9BIFI</name>
<dbReference type="GO" id="GO:0004176">
    <property type="term" value="F:ATP-dependent peptidase activity"/>
    <property type="evidence" value="ECO:0007669"/>
    <property type="project" value="InterPro"/>
</dbReference>
<gene>
    <name evidence="3" type="ORF">BBOH_0939</name>
</gene>
<protein>
    <submittedName>
        <fullName evidence="3">Lon protease (S16) C-terminal proteolytic domain</fullName>
    </submittedName>
</protein>